<dbReference type="RefSeq" id="WP_154790835.1">
    <property type="nucleotide sequence ID" value="NZ_WMBB01000014.1"/>
</dbReference>
<keyword evidence="2" id="KW-0812">Transmembrane</keyword>
<dbReference type="InterPro" id="IPR012533">
    <property type="entry name" value="YcnI-copper_dom"/>
</dbReference>
<evidence type="ECO:0000256" key="1">
    <source>
        <dbReference type="SAM" id="MobiDB-lite"/>
    </source>
</evidence>
<dbReference type="Gene3D" id="2.60.40.2230">
    <property type="entry name" value="Uncharacterised protein YcnI-like PF07987, DUF1775"/>
    <property type="match status" value="1"/>
</dbReference>
<comment type="caution">
    <text evidence="4">The sequence shown here is derived from an EMBL/GenBank/DDBJ whole genome shotgun (WGS) entry which is preliminary data.</text>
</comment>
<feature type="domain" description="YncI copper-binding" evidence="3">
    <location>
        <begin position="42"/>
        <end position="179"/>
    </location>
</feature>
<feature type="region of interest" description="Disordered" evidence="1">
    <location>
        <begin position="167"/>
        <end position="216"/>
    </location>
</feature>
<feature type="transmembrane region" description="Helical" evidence="2">
    <location>
        <begin position="221"/>
        <end position="244"/>
    </location>
</feature>
<protein>
    <submittedName>
        <fullName evidence="4">DUF1775 domain-containing protein</fullName>
    </submittedName>
</protein>
<dbReference type="Pfam" id="PF07987">
    <property type="entry name" value="DUF1775"/>
    <property type="match status" value="1"/>
</dbReference>
<dbReference type="InterPro" id="IPR038507">
    <property type="entry name" value="YcnI-like_sf"/>
</dbReference>
<reference evidence="4 5" key="1">
    <citation type="submission" date="2019-11" db="EMBL/GenBank/DDBJ databases">
        <title>Nocardia sp. nov. CT2-14 isolated from soil.</title>
        <authorList>
            <person name="Kanchanasin P."/>
            <person name="Tanasupawat S."/>
            <person name="Yuki M."/>
            <person name="Kudo T."/>
        </authorList>
    </citation>
    <scope>NUCLEOTIDE SEQUENCE [LARGE SCALE GENOMIC DNA]</scope>
    <source>
        <strain evidence="4 5">CT2-14</strain>
    </source>
</reference>
<evidence type="ECO:0000313" key="5">
    <source>
        <dbReference type="Proteomes" id="UP000432464"/>
    </source>
</evidence>
<dbReference type="Proteomes" id="UP000432464">
    <property type="component" value="Unassembled WGS sequence"/>
</dbReference>
<keyword evidence="2" id="KW-0472">Membrane</keyword>
<gene>
    <name evidence="4" type="ORF">GLP40_27090</name>
</gene>
<feature type="transmembrane region" description="Helical" evidence="2">
    <location>
        <begin position="21"/>
        <end position="41"/>
    </location>
</feature>
<dbReference type="CDD" id="cd08545">
    <property type="entry name" value="YcnI_like"/>
    <property type="match status" value="1"/>
</dbReference>
<evidence type="ECO:0000259" key="3">
    <source>
        <dbReference type="Pfam" id="PF07987"/>
    </source>
</evidence>
<keyword evidence="5" id="KW-1185">Reference proteome</keyword>
<accession>A0A6I3L521</accession>
<organism evidence="4 5">
    <name type="scientific">Nocardia aurantiaca</name>
    <dbReference type="NCBI Taxonomy" id="2675850"/>
    <lineage>
        <taxon>Bacteria</taxon>
        <taxon>Bacillati</taxon>
        <taxon>Actinomycetota</taxon>
        <taxon>Actinomycetes</taxon>
        <taxon>Mycobacteriales</taxon>
        <taxon>Nocardiaceae</taxon>
        <taxon>Nocardia</taxon>
    </lineage>
</organism>
<sequence length="252" mass="26149">MADSDIRERRAPVRPHFVQRWSAVAITAAVPLAVFAAPAAAHVQSDGTPVTKGGYGVVHLIVPGESATANTVGLTVTIPAGVNLKSARTQPIPGWTASVELDQAAGRATKIVWNANTPGDGFGNTQYREFSFSGGPWPKNVDSVALPSEQRYSDGSVVSWNEIAVDKASEPEHPAPVVPVTKTAAGHSDDGGHAESAANTSPDQHDDAALHGGGESSPSGWWQVLSVVALLFAVAAGAAATLALRRDREPRS</sequence>
<evidence type="ECO:0000256" key="2">
    <source>
        <dbReference type="SAM" id="Phobius"/>
    </source>
</evidence>
<evidence type="ECO:0000313" key="4">
    <source>
        <dbReference type="EMBL" id="MTE16418.1"/>
    </source>
</evidence>
<proteinExistence type="predicted"/>
<name>A0A6I3L521_9NOCA</name>
<dbReference type="EMBL" id="WMBB01000014">
    <property type="protein sequence ID" value="MTE16418.1"/>
    <property type="molecule type" value="Genomic_DNA"/>
</dbReference>
<dbReference type="AlphaFoldDB" id="A0A6I3L521"/>
<keyword evidence="2" id="KW-1133">Transmembrane helix</keyword>